<dbReference type="GO" id="GO:0016740">
    <property type="term" value="F:transferase activity"/>
    <property type="evidence" value="ECO:0007669"/>
    <property type="project" value="UniProtKB-KW"/>
</dbReference>
<sequence>MMRSSENGLKWNISLHAYESHLLKFDLCGKLQLLPQHSEPSIQAFQMRCPYL</sequence>
<dbReference type="AlphaFoldDB" id="A0A2P2ILM1"/>
<proteinExistence type="predicted"/>
<dbReference type="EMBL" id="GGEC01001653">
    <property type="protein sequence ID" value="MBW82136.1"/>
    <property type="molecule type" value="Transcribed_RNA"/>
</dbReference>
<protein>
    <submittedName>
        <fullName evidence="1">Glutathione gamma-glutamylcysteinyltransferase 1-like</fullName>
    </submittedName>
</protein>
<keyword evidence="1" id="KW-0808">Transferase</keyword>
<organism evidence="1">
    <name type="scientific">Rhizophora mucronata</name>
    <name type="common">Asiatic mangrove</name>
    <dbReference type="NCBI Taxonomy" id="61149"/>
    <lineage>
        <taxon>Eukaryota</taxon>
        <taxon>Viridiplantae</taxon>
        <taxon>Streptophyta</taxon>
        <taxon>Embryophyta</taxon>
        <taxon>Tracheophyta</taxon>
        <taxon>Spermatophyta</taxon>
        <taxon>Magnoliopsida</taxon>
        <taxon>eudicotyledons</taxon>
        <taxon>Gunneridae</taxon>
        <taxon>Pentapetalae</taxon>
        <taxon>rosids</taxon>
        <taxon>fabids</taxon>
        <taxon>Malpighiales</taxon>
        <taxon>Rhizophoraceae</taxon>
        <taxon>Rhizophora</taxon>
    </lineage>
</organism>
<dbReference type="EMBL" id="GGEC01001654">
    <property type="protein sequence ID" value="MBW82137.1"/>
    <property type="molecule type" value="Transcribed_RNA"/>
</dbReference>
<evidence type="ECO:0000313" key="1">
    <source>
        <dbReference type="EMBL" id="MBW82137.1"/>
    </source>
</evidence>
<name>A0A2P2ILM1_RHIMU</name>
<accession>A0A2P2ILM1</accession>
<reference evidence="1" key="1">
    <citation type="submission" date="2018-02" db="EMBL/GenBank/DDBJ databases">
        <title>Rhizophora mucronata_Transcriptome.</title>
        <authorList>
            <person name="Meera S.P."/>
            <person name="Sreeshan A."/>
            <person name="Augustine A."/>
        </authorList>
    </citation>
    <scope>NUCLEOTIDE SEQUENCE</scope>
    <source>
        <tissue evidence="1">Leaf</tissue>
    </source>
</reference>